<dbReference type="EMBL" id="JARKIB010000166">
    <property type="protein sequence ID" value="KAJ7729364.1"/>
    <property type="molecule type" value="Genomic_DNA"/>
</dbReference>
<protein>
    <submittedName>
        <fullName evidence="2">Uncharacterized protein</fullName>
    </submittedName>
</protein>
<evidence type="ECO:0000256" key="1">
    <source>
        <dbReference type="SAM" id="MobiDB-lite"/>
    </source>
</evidence>
<proteinExistence type="predicted"/>
<feature type="compositionally biased region" description="Low complexity" evidence="1">
    <location>
        <begin position="21"/>
        <end position="33"/>
    </location>
</feature>
<evidence type="ECO:0000313" key="3">
    <source>
        <dbReference type="Proteomes" id="UP001215598"/>
    </source>
</evidence>
<feature type="compositionally biased region" description="Basic residues" evidence="1">
    <location>
        <begin position="63"/>
        <end position="80"/>
    </location>
</feature>
<feature type="compositionally biased region" description="Acidic residues" evidence="1">
    <location>
        <begin position="44"/>
        <end position="57"/>
    </location>
</feature>
<name>A0AAD7MRZ4_9AGAR</name>
<sequence>MSAEPEDQFSYLFSPGPLSPAPSSRSPSPTPSSGKRKRAHLDSDGGDEREDDDEDEGNNNNAPKKKKKKGSSGHPSKAKAKGPFVGDGTPPKTTAKGGEFLSELSRIASKEGQDELESFIVELVEFYNAPVQNVVVPGSRTEEIIHTLRCPGDVAKNGEKMIKKGRLLDFHTLLMYTRFRLAMHK</sequence>
<feature type="region of interest" description="Disordered" evidence="1">
    <location>
        <begin position="1"/>
        <end position="98"/>
    </location>
</feature>
<dbReference type="Proteomes" id="UP001215598">
    <property type="component" value="Unassembled WGS sequence"/>
</dbReference>
<organism evidence="2 3">
    <name type="scientific">Mycena metata</name>
    <dbReference type="NCBI Taxonomy" id="1033252"/>
    <lineage>
        <taxon>Eukaryota</taxon>
        <taxon>Fungi</taxon>
        <taxon>Dikarya</taxon>
        <taxon>Basidiomycota</taxon>
        <taxon>Agaricomycotina</taxon>
        <taxon>Agaricomycetes</taxon>
        <taxon>Agaricomycetidae</taxon>
        <taxon>Agaricales</taxon>
        <taxon>Marasmiineae</taxon>
        <taxon>Mycenaceae</taxon>
        <taxon>Mycena</taxon>
    </lineage>
</organism>
<evidence type="ECO:0000313" key="2">
    <source>
        <dbReference type="EMBL" id="KAJ7729364.1"/>
    </source>
</evidence>
<dbReference type="AlphaFoldDB" id="A0AAD7MRZ4"/>
<gene>
    <name evidence="2" type="ORF">B0H16DRAFT_1734298</name>
</gene>
<comment type="caution">
    <text evidence="2">The sequence shown here is derived from an EMBL/GenBank/DDBJ whole genome shotgun (WGS) entry which is preliminary data.</text>
</comment>
<keyword evidence="3" id="KW-1185">Reference proteome</keyword>
<reference evidence="2" key="1">
    <citation type="submission" date="2023-03" db="EMBL/GenBank/DDBJ databases">
        <title>Massive genome expansion in bonnet fungi (Mycena s.s.) driven by repeated elements and novel gene families across ecological guilds.</title>
        <authorList>
            <consortium name="Lawrence Berkeley National Laboratory"/>
            <person name="Harder C.B."/>
            <person name="Miyauchi S."/>
            <person name="Viragh M."/>
            <person name="Kuo A."/>
            <person name="Thoen E."/>
            <person name="Andreopoulos B."/>
            <person name="Lu D."/>
            <person name="Skrede I."/>
            <person name="Drula E."/>
            <person name="Henrissat B."/>
            <person name="Morin E."/>
            <person name="Kohler A."/>
            <person name="Barry K."/>
            <person name="LaButti K."/>
            <person name="Morin E."/>
            <person name="Salamov A."/>
            <person name="Lipzen A."/>
            <person name="Mereny Z."/>
            <person name="Hegedus B."/>
            <person name="Baldrian P."/>
            <person name="Stursova M."/>
            <person name="Weitz H."/>
            <person name="Taylor A."/>
            <person name="Grigoriev I.V."/>
            <person name="Nagy L.G."/>
            <person name="Martin F."/>
            <person name="Kauserud H."/>
        </authorList>
    </citation>
    <scope>NUCLEOTIDE SEQUENCE</scope>
    <source>
        <strain evidence="2">CBHHK182m</strain>
    </source>
</reference>
<accession>A0AAD7MRZ4</accession>